<dbReference type="GO" id="GO:0019867">
    <property type="term" value="C:outer membrane"/>
    <property type="evidence" value="ECO:0007669"/>
    <property type="project" value="InterPro"/>
</dbReference>
<accession>A0A1D2VD84</accession>
<evidence type="ECO:0000313" key="4">
    <source>
        <dbReference type="Proteomes" id="UP000095038"/>
    </source>
</evidence>
<dbReference type="AlphaFoldDB" id="A0A1D2VD84"/>
<dbReference type="GeneID" id="30967380"/>
<dbReference type="RefSeq" id="XP_020045734.1">
    <property type="nucleotide sequence ID" value="XM_020193744.1"/>
</dbReference>
<proteinExistence type="predicted"/>
<reference evidence="4" key="1">
    <citation type="submission" date="2016-05" db="EMBL/GenBank/DDBJ databases">
        <title>Comparative genomics of biotechnologically important yeasts.</title>
        <authorList>
            <consortium name="DOE Joint Genome Institute"/>
            <person name="Riley R."/>
            <person name="Haridas S."/>
            <person name="Wolfe K.H."/>
            <person name="Lopes M.R."/>
            <person name="Hittinger C.T."/>
            <person name="Goker M."/>
            <person name="Salamov A."/>
            <person name="Wisecaver J."/>
            <person name="Long T.M."/>
            <person name="Aerts A.L."/>
            <person name="Barry K."/>
            <person name="Choi C."/>
            <person name="Clum A."/>
            <person name="Coughlan A.Y."/>
            <person name="Deshpande S."/>
            <person name="Douglass A.P."/>
            <person name="Hanson S.J."/>
            <person name="Klenk H.-P."/>
            <person name="Labutti K."/>
            <person name="Lapidus A."/>
            <person name="Lindquist E."/>
            <person name="Lipzen A."/>
            <person name="Meier-Kolthoff J.P."/>
            <person name="Ohm R.A."/>
            <person name="Otillar R.P."/>
            <person name="Pangilinan J."/>
            <person name="Peng Y."/>
            <person name="Rokas A."/>
            <person name="Rosa C.A."/>
            <person name="Scheuner C."/>
            <person name="Sibirny A.A."/>
            <person name="Slot J.C."/>
            <person name="Stielow J.B."/>
            <person name="Sun H."/>
            <person name="Kurtzman C.P."/>
            <person name="Blackwell M."/>
            <person name="Grigoriev I.V."/>
            <person name="Jeffries T.W."/>
        </authorList>
    </citation>
    <scope>NUCLEOTIDE SEQUENCE [LARGE SCALE GENOMIC DNA]</scope>
    <source>
        <strain evidence="4">DSM 1968</strain>
    </source>
</reference>
<dbReference type="InParanoid" id="A0A1D2VD84"/>
<dbReference type="InterPro" id="IPR008816">
    <property type="entry name" value="Gly_zipper_2TM_dom"/>
</dbReference>
<evidence type="ECO:0000256" key="1">
    <source>
        <dbReference type="SAM" id="MobiDB-lite"/>
    </source>
</evidence>
<evidence type="ECO:0000259" key="2">
    <source>
        <dbReference type="Pfam" id="PF05433"/>
    </source>
</evidence>
<dbReference type="PANTHER" id="PTHR37014:SF1">
    <property type="entry name" value="EXPRESSION LETHALITY PROTEIN HEL10, PUTATIVE (AFU_ORTHOLOGUE AFUA_1G06580)-RELATED"/>
    <property type="match status" value="1"/>
</dbReference>
<evidence type="ECO:0000313" key="3">
    <source>
        <dbReference type="EMBL" id="ODV59427.1"/>
    </source>
</evidence>
<keyword evidence="4" id="KW-1185">Reference proteome</keyword>
<gene>
    <name evidence="3" type="ORF">ASCRUDRAFT_77166</name>
</gene>
<dbReference type="Proteomes" id="UP000095038">
    <property type="component" value="Unassembled WGS sequence"/>
</dbReference>
<feature type="region of interest" description="Disordered" evidence="1">
    <location>
        <begin position="78"/>
        <end position="102"/>
    </location>
</feature>
<organism evidence="3 4">
    <name type="scientific">Ascoidea rubescens DSM 1968</name>
    <dbReference type="NCBI Taxonomy" id="1344418"/>
    <lineage>
        <taxon>Eukaryota</taxon>
        <taxon>Fungi</taxon>
        <taxon>Dikarya</taxon>
        <taxon>Ascomycota</taxon>
        <taxon>Saccharomycotina</taxon>
        <taxon>Saccharomycetes</taxon>
        <taxon>Ascoideaceae</taxon>
        <taxon>Ascoidea</taxon>
    </lineage>
</organism>
<name>A0A1D2VD84_9ASCO</name>
<feature type="domain" description="Glycine zipper 2TM" evidence="2">
    <location>
        <begin position="37"/>
        <end position="75"/>
    </location>
</feature>
<dbReference type="PANTHER" id="PTHR37014">
    <property type="entry name" value="EXPRESSION LETHALITY PROTEIN HEL10, PUTATIVE (AFU_ORTHOLOGUE AFUA_1G06580)-RELATED"/>
    <property type="match status" value="1"/>
</dbReference>
<sequence>MADEYYGKSNNEYYGNSNNEYYQRGVGGEEDERGFLATVGGAAAGGYAGAKLGGKHNIIGGITGAVVGSIAANKLEDEVEEHRKNKKEKEKEKQRRQEMEQEIRRRVEEELRRREQQQVKRPEDEFLPDFSAIGGFGSGLGSEFDSMGPSFRFSKTDFICCPQCNYVGLGRPVPVDRFGNPDISFGRYDKDIDF</sequence>
<feature type="region of interest" description="Disordered" evidence="1">
    <location>
        <begin position="1"/>
        <end position="25"/>
    </location>
</feature>
<feature type="compositionally biased region" description="Low complexity" evidence="1">
    <location>
        <begin position="7"/>
        <end position="22"/>
    </location>
</feature>
<dbReference type="Pfam" id="PF05433">
    <property type="entry name" value="Rick_17kDa_Anti"/>
    <property type="match status" value="1"/>
</dbReference>
<protein>
    <recommendedName>
        <fullName evidence="2">Glycine zipper 2TM domain-containing protein</fullName>
    </recommendedName>
</protein>
<dbReference type="EMBL" id="KV454486">
    <property type="protein sequence ID" value="ODV59427.1"/>
    <property type="molecule type" value="Genomic_DNA"/>
</dbReference>